<dbReference type="PANTHER" id="PTHR10696">
    <property type="entry name" value="GAMMA-BUTYROBETAINE HYDROXYLASE-RELATED"/>
    <property type="match status" value="1"/>
</dbReference>
<evidence type="ECO:0000313" key="5">
    <source>
        <dbReference type="Proteomes" id="UP001390339"/>
    </source>
</evidence>
<feature type="compositionally biased region" description="Acidic residues" evidence="2">
    <location>
        <begin position="396"/>
        <end position="408"/>
    </location>
</feature>
<dbReference type="Gene3D" id="3.60.130.10">
    <property type="entry name" value="Clavaminate synthase-like"/>
    <property type="match status" value="1"/>
</dbReference>
<dbReference type="SUPFAM" id="SSF51197">
    <property type="entry name" value="Clavaminate synthase-like"/>
    <property type="match status" value="1"/>
</dbReference>
<protein>
    <submittedName>
        <fullName evidence="4">Clavaminate synthase-like protein</fullName>
    </submittedName>
</protein>
<proteinExistence type="predicted"/>
<dbReference type="Proteomes" id="UP001390339">
    <property type="component" value="Unassembled WGS sequence"/>
</dbReference>
<keyword evidence="5" id="KW-1185">Reference proteome</keyword>
<gene>
    <name evidence="4" type="ORF">PGQ11_010743</name>
</gene>
<evidence type="ECO:0000256" key="1">
    <source>
        <dbReference type="ARBA" id="ARBA00023002"/>
    </source>
</evidence>
<dbReference type="InterPro" id="IPR042098">
    <property type="entry name" value="TauD-like_sf"/>
</dbReference>
<keyword evidence="1" id="KW-0560">Oxidoreductase</keyword>
<feature type="region of interest" description="Disordered" evidence="2">
    <location>
        <begin position="396"/>
        <end position="454"/>
    </location>
</feature>
<dbReference type="EMBL" id="JAPCWZ010000006">
    <property type="protein sequence ID" value="KAK8860009.1"/>
    <property type="molecule type" value="Genomic_DNA"/>
</dbReference>
<comment type="caution">
    <text evidence="4">The sequence shown here is derived from an EMBL/GenBank/DDBJ whole genome shotgun (WGS) entry which is preliminary data.</text>
</comment>
<dbReference type="PANTHER" id="PTHR10696:SF54">
    <property type="entry name" value="FAMILY OXIDOREDUCTASE, PUTATIVE (AFU_ORTHOLOGUE AFUA_4G13850)-RELATED"/>
    <property type="match status" value="1"/>
</dbReference>
<dbReference type="InterPro" id="IPR050411">
    <property type="entry name" value="AlphaKG_dependent_hydroxylases"/>
</dbReference>
<feature type="domain" description="TauD/TfdA-like" evidence="3">
    <location>
        <begin position="92"/>
        <end position="338"/>
    </location>
</feature>
<evidence type="ECO:0000259" key="3">
    <source>
        <dbReference type="Pfam" id="PF02668"/>
    </source>
</evidence>
<reference evidence="4 5" key="1">
    <citation type="journal article" date="2024" name="IMA Fungus">
        <title>Apiospora arundinis, a panoply of carbohydrate-active enzymes and secondary metabolites.</title>
        <authorList>
            <person name="Sorensen T."/>
            <person name="Petersen C."/>
            <person name="Muurmann A.T."/>
            <person name="Christiansen J.V."/>
            <person name="Brundto M.L."/>
            <person name="Overgaard C.K."/>
            <person name="Boysen A.T."/>
            <person name="Wollenberg R.D."/>
            <person name="Larsen T.O."/>
            <person name="Sorensen J.L."/>
            <person name="Nielsen K.L."/>
            <person name="Sondergaard T.E."/>
        </authorList>
    </citation>
    <scope>NUCLEOTIDE SEQUENCE [LARGE SCALE GENOMIC DNA]</scope>
    <source>
        <strain evidence="4 5">AAU 773</strain>
    </source>
</reference>
<name>A0ABR2IAI7_9PEZI</name>
<accession>A0ABR2IAI7</accession>
<organism evidence="4 5">
    <name type="scientific">Apiospora arundinis</name>
    <dbReference type="NCBI Taxonomy" id="335852"/>
    <lineage>
        <taxon>Eukaryota</taxon>
        <taxon>Fungi</taxon>
        <taxon>Dikarya</taxon>
        <taxon>Ascomycota</taxon>
        <taxon>Pezizomycotina</taxon>
        <taxon>Sordariomycetes</taxon>
        <taxon>Xylariomycetidae</taxon>
        <taxon>Amphisphaeriales</taxon>
        <taxon>Apiosporaceae</taxon>
        <taxon>Apiospora</taxon>
    </lineage>
</organism>
<dbReference type="InterPro" id="IPR003819">
    <property type="entry name" value="TauD/TfdA-like"/>
</dbReference>
<dbReference type="Pfam" id="PF02668">
    <property type="entry name" value="TauD"/>
    <property type="match status" value="1"/>
</dbReference>
<evidence type="ECO:0000256" key="2">
    <source>
        <dbReference type="SAM" id="MobiDB-lite"/>
    </source>
</evidence>
<evidence type="ECO:0000313" key="4">
    <source>
        <dbReference type="EMBL" id="KAK8860009.1"/>
    </source>
</evidence>
<sequence length="454" mass="50096">MATQTFPLSPSGFSYAQDQLEQAFNPPCPALIPNFPSQIQGPTTWSGSDIDQPVHILEFSEQDVLVVETALERFKGLGMHGDQVSRELFPLPGLESRLDRCALEVHNGTGLCVIRGIESRYSIEDYMIIYLGISSYIGNRRGLQDAKGSMLSHVTDSKNWTVPLERRHGIHTNFGLPHHCDMGSDILSLHIRKTAAIGGRLCVASSHTVYNELARSDPSALRTLMEPNWPVQASLRQKPPYTLSPLFEFHQGNLLFSMDPARLGPLVSAPRSVASKLPPLTAAQLHALGRVQQAARQHEICLESEPGDMVYLNSWSTLHARQPYQDGETFSRHLVRLWLRNDTLGWPVPDSMRMPWDSSFGAAADRVLNRKYPLVPMPVYMEPRYHNTTAAFVPDDEEDEDEELEGAGEEANASGGDADVIAAQGSAASGITTTTTDTTDDDSSTPFAEVDKVF</sequence>
<feature type="compositionally biased region" description="Low complexity" evidence="2">
    <location>
        <begin position="409"/>
        <end position="419"/>
    </location>
</feature>